<evidence type="ECO:0000313" key="1">
    <source>
        <dbReference type="EMBL" id="KAI8436275.1"/>
    </source>
</evidence>
<keyword evidence="2" id="KW-1185">Reference proteome</keyword>
<organism evidence="1 2">
    <name type="scientific">Choristoneura fumiferana</name>
    <name type="common">Spruce budworm moth</name>
    <name type="synonym">Archips fumiferana</name>
    <dbReference type="NCBI Taxonomy" id="7141"/>
    <lineage>
        <taxon>Eukaryota</taxon>
        <taxon>Metazoa</taxon>
        <taxon>Ecdysozoa</taxon>
        <taxon>Arthropoda</taxon>
        <taxon>Hexapoda</taxon>
        <taxon>Insecta</taxon>
        <taxon>Pterygota</taxon>
        <taxon>Neoptera</taxon>
        <taxon>Endopterygota</taxon>
        <taxon>Lepidoptera</taxon>
        <taxon>Glossata</taxon>
        <taxon>Ditrysia</taxon>
        <taxon>Tortricoidea</taxon>
        <taxon>Tortricidae</taxon>
        <taxon>Tortricinae</taxon>
        <taxon>Choristoneura</taxon>
    </lineage>
</organism>
<name>A0ACC0KJ45_CHOFU</name>
<dbReference type="EMBL" id="CM046106">
    <property type="protein sequence ID" value="KAI8436275.1"/>
    <property type="molecule type" value="Genomic_DNA"/>
</dbReference>
<sequence>MLAVRFWHFAGRCRGTLASLARLVRLYSLQTAKTVASQCRTFTSQLSEQQQEIRDMARNFSKEQLKPQAGSLDRKARFPFDPIKKLTSLGLMGACVDSESGGLGLDYLSLAVAVEELSRGCASTGMILSIHNFLYANLVNERGTPEQKELFLKEFTQGSIGCFSLSEPDAGSDVASIKTTARKDGDHWVLNGKKSWVTSAIEGKATAVFATFDPELRHKGLACFLVPLDAEGVFRGNKEPLIGVRAATACDLTLQDVRVPAAWLLGGAGEGFRIAMAQLDQGRIGIAAHAVGIAQAALDTAINYAKERVAFGKNLTRLPSVKDRLTDMTILVETARLLTYRAATDVSTKNSSMAKYVAGKNAAAVADHCVQILGGRGLSTDYSAERHFRDARGTQIYGGVTDIQKRLVGHFLLKEHDAL</sequence>
<dbReference type="Proteomes" id="UP001064048">
    <property type="component" value="Chromosome 6"/>
</dbReference>
<proteinExistence type="predicted"/>
<protein>
    <submittedName>
        <fullName evidence="1">Uncharacterized protein</fullName>
    </submittedName>
</protein>
<evidence type="ECO:0000313" key="2">
    <source>
        <dbReference type="Proteomes" id="UP001064048"/>
    </source>
</evidence>
<gene>
    <name evidence="1" type="ORF">MSG28_004320</name>
</gene>
<reference evidence="1 2" key="1">
    <citation type="journal article" date="2022" name="Genome Biol. Evol.">
        <title>The Spruce Budworm Genome: Reconstructing the Evolutionary History of Antifreeze Proteins.</title>
        <authorList>
            <person name="Beliveau C."/>
            <person name="Gagne P."/>
            <person name="Picq S."/>
            <person name="Vernygora O."/>
            <person name="Keeling C.I."/>
            <person name="Pinkney K."/>
            <person name="Doucet D."/>
            <person name="Wen F."/>
            <person name="Johnston J.S."/>
            <person name="Maaroufi H."/>
            <person name="Boyle B."/>
            <person name="Laroche J."/>
            <person name="Dewar K."/>
            <person name="Juretic N."/>
            <person name="Blackburn G."/>
            <person name="Nisole A."/>
            <person name="Brunet B."/>
            <person name="Brandao M."/>
            <person name="Lumley L."/>
            <person name="Duan J."/>
            <person name="Quan G."/>
            <person name="Lucarotti C.J."/>
            <person name="Roe A.D."/>
            <person name="Sperling F.A.H."/>
            <person name="Levesque R.C."/>
            <person name="Cusson M."/>
        </authorList>
    </citation>
    <scope>NUCLEOTIDE SEQUENCE [LARGE SCALE GENOMIC DNA]</scope>
    <source>
        <strain evidence="1">Glfc:IPQL:Cfum</strain>
    </source>
</reference>
<comment type="caution">
    <text evidence="1">The sequence shown here is derived from an EMBL/GenBank/DDBJ whole genome shotgun (WGS) entry which is preliminary data.</text>
</comment>
<accession>A0ACC0KJ45</accession>